<keyword evidence="3 6" id="KW-0812">Transmembrane</keyword>
<accession>A0A6J7P7Y3</accession>
<keyword evidence="4 6" id="KW-1133">Transmembrane helix</keyword>
<feature type="transmembrane region" description="Helical" evidence="6">
    <location>
        <begin position="48"/>
        <end position="68"/>
    </location>
</feature>
<dbReference type="EMBL" id="CAFBOM010000274">
    <property type="protein sequence ID" value="CAB4999303.1"/>
    <property type="molecule type" value="Genomic_DNA"/>
</dbReference>
<reference evidence="8" key="1">
    <citation type="submission" date="2020-05" db="EMBL/GenBank/DDBJ databases">
        <authorList>
            <person name="Chiriac C."/>
            <person name="Salcher M."/>
            <person name="Ghai R."/>
            <person name="Kavagutti S V."/>
        </authorList>
    </citation>
    <scope>NUCLEOTIDE SEQUENCE</scope>
</reference>
<feature type="transmembrane region" description="Helical" evidence="6">
    <location>
        <begin position="196"/>
        <end position="221"/>
    </location>
</feature>
<keyword evidence="5 6" id="KW-0472">Membrane</keyword>
<evidence type="ECO:0000313" key="8">
    <source>
        <dbReference type="EMBL" id="CAB4999303.1"/>
    </source>
</evidence>
<organism evidence="8">
    <name type="scientific">freshwater metagenome</name>
    <dbReference type="NCBI Taxonomy" id="449393"/>
    <lineage>
        <taxon>unclassified sequences</taxon>
        <taxon>metagenomes</taxon>
        <taxon>ecological metagenomes</taxon>
    </lineage>
</organism>
<feature type="transmembrane region" description="Helical" evidence="6">
    <location>
        <begin position="89"/>
        <end position="114"/>
    </location>
</feature>
<dbReference type="GO" id="GO:0022857">
    <property type="term" value="F:transmembrane transporter activity"/>
    <property type="evidence" value="ECO:0007669"/>
    <property type="project" value="InterPro"/>
</dbReference>
<feature type="transmembrane region" description="Helical" evidence="6">
    <location>
        <begin position="20"/>
        <end position="42"/>
    </location>
</feature>
<evidence type="ECO:0000256" key="1">
    <source>
        <dbReference type="ARBA" id="ARBA00004651"/>
    </source>
</evidence>
<proteinExistence type="predicted"/>
<dbReference type="PANTHER" id="PTHR42770:SF7">
    <property type="entry name" value="MEMBRANE PROTEIN"/>
    <property type="match status" value="1"/>
</dbReference>
<dbReference type="PIRSF" id="PIRSF006060">
    <property type="entry name" value="AA_transporter"/>
    <property type="match status" value="1"/>
</dbReference>
<keyword evidence="2" id="KW-1003">Cell membrane</keyword>
<dbReference type="GO" id="GO:0005886">
    <property type="term" value="C:plasma membrane"/>
    <property type="evidence" value="ECO:0007669"/>
    <property type="project" value="UniProtKB-SubCell"/>
</dbReference>
<dbReference type="Gene3D" id="1.20.1740.10">
    <property type="entry name" value="Amino acid/polyamine transporter I"/>
    <property type="match status" value="1"/>
</dbReference>
<feature type="transmembrane region" description="Helical" evidence="6">
    <location>
        <begin position="233"/>
        <end position="258"/>
    </location>
</feature>
<dbReference type="EMBL" id="CAEZYW010000154">
    <property type="protein sequence ID" value="CAB4745786.1"/>
    <property type="molecule type" value="Genomic_DNA"/>
</dbReference>
<evidence type="ECO:0000256" key="5">
    <source>
        <dbReference type="ARBA" id="ARBA00023136"/>
    </source>
</evidence>
<dbReference type="InterPro" id="IPR050367">
    <property type="entry name" value="APC_superfamily"/>
</dbReference>
<feature type="transmembrane region" description="Helical" evidence="6">
    <location>
        <begin position="283"/>
        <end position="302"/>
    </location>
</feature>
<evidence type="ECO:0000256" key="3">
    <source>
        <dbReference type="ARBA" id="ARBA00022692"/>
    </source>
</evidence>
<evidence type="ECO:0000256" key="4">
    <source>
        <dbReference type="ARBA" id="ARBA00022989"/>
    </source>
</evidence>
<feature type="transmembrane region" description="Helical" evidence="6">
    <location>
        <begin position="424"/>
        <end position="442"/>
    </location>
</feature>
<feature type="transmembrane region" description="Helical" evidence="6">
    <location>
        <begin position="126"/>
        <end position="143"/>
    </location>
</feature>
<feature type="transmembrane region" description="Helical" evidence="6">
    <location>
        <begin position="361"/>
        <end position="380"/>
    </location>
</feature>
<evidence type="ECO:0000256" key="2">
    <source>
        <dbReference type="ARBA" id="ARBA00022475"/>
    </source>
</evidence>
<evidence type="ECO:0000256" key="6">
    <source>
        <dbReference type="SAM" id="Phobius"/>
    </source>
</evidence>
<feature type="transmembrane region" description="Helical" evidence="6">
    <location>
        <begin position="338"/>
        <end position="355"/>
    </location>
</feature>
<dbReference type="Pfam" id="PF13520">
    <property type="entry name" value="AA_permease_2"/>
    <property type="match status" value="1"/>
</dbReference>
<protein>
    <submittedName>
        <fullName evidence="8">Unannotated protein</fullName>
    </submittedName>
</protein>
<dbReference type="AlphaFoldDB" id="A0A6J7P7Y3"/>
<dbReference type="PANTHER" id="PTHR42770">
    <property type="entry name" value="AMINO ACID TRANSPORTER-RELATED"/>
    <property type="match status" value="1"/>
</dbReference>
<sequence length="460" mass="48904">MSNEYRQELARSLTLRENILITLSTVTPASSVFIIIPSLIVGLAGGSVAAMVIAAFLAIFVGLCYAELSSRWPISGGEYTWAARLLGKPMGFGVLTLSLMAGILIISVIGSGVGTYLSVVWDGFDSPWTTIIVIVITTVVACFTIKTNAWVTGIFLGLEVLAVLVLVVLGFSDIQRGLDTFVTPQTLGASGGLEPVTWGVLFSLVSVALFAYGGYGTAVFYSEETKNASKTMARAVMVSLLVTVLVELLPVMAVILGADSLESLMASSTPMNDFLVQRGGETVNMLVSIGIAIAVFNAVIAIQIQNARLVFASARDRSWPVGVDRLLGSINPRTKSPIAATVLVGVLAAAAGYLLPFAWLIVATSATVVVIYVAIAFASLRARSASGGRPDHYRMPLWPLPPIIVIAFMAYVLYKILATDPTPLIVAVASILVGVIWYAIFIRPKQGERWTLPEPQADES</sequence>
<gene>
    <name evidence="7" type="ORF">UFOPK2786_01028</name>
    <name evidence="8" type="ORF">UFOPK3957_01475</name>
</gene>
<name>A0A6J7P7Y3_9ZZZZ</name>
<feature type="transmembrane region" description="Helical" evidence="6">
    <location>
        <begin position="150"/>
        <end position="171"/>
    </location>
</feature>
<feature type="transmembrane region" description="Helical" evidence="6">
    <location>
        <begin position="400"/>
        <end position="418"/>
    </location>
</feature>
<comment type="subcellular location">
    <subcellularLocation>
        <location evidence="1">Cell membrane</location>
        <topology evidence="1">Multi-pass membrane protein</topology>
    </subcellularLocation>
</comment>
<evidence type="ECO:0000313" key="7">
    <source>
        <dbReference type="EMBL" id="CAB4745786.1"/>
    </source>
</evidence>
<dbReference type="InterPro" id="IPR002293">
    <property type="entry name" value="AA/rel_permease1"/>
</dbReference>